<accession>A0A0M0L866</accession>
<organism evidence="12 13">
    <name type="scientific">Viridibacillus arvi</name>
    <dbReference type="NCBI Taxonomy" id="263475"/>
    <lineage>
        <taxon>Bacteria</taxon>
        <taxon>Bacillati</taxon>
        <taxon>Bacillota</taxon>
        <taxon>Bacilli</taxon>
        <taxon>Bacillales</taxon>
        <taxon>Caryophanaceae</taxon>
        <taxon>Viridibacillus</taxon>
    </lineage>
</organism>
<keyword evidence="2" id="KW-1003">Cell membrane</keyword>
<evidence type="ECO:0000259" key="10">
    <source>
        <dbReference type="PROSITE" id="PS50111"/>
    </source>
</evidence>
<evidence type="ECO:0000256" key="3">
    <source>
        <dbReference type="ARBA" id="ARBA00022692"/>
    </source>
</evidence>
<evidence type="ECO:0000259" key="11">
    <source>
        <dbReference type="PROSITE" id="PS50885"/>
    </source>
</evidence>
<keyword evidence="13" id="KW-1185">Reference proteome</keyword>
<evidence type="ECO:0000256" key="1">
    <source>
        <dbReference type="ARBA" id="ARBA00004651"/>
    </source>
</evidence>
<feature type="transmembrane region" description="Helical" evidence="9">
    <location>
        <begin position="12"/>
        <end position="32"/>
    </location>
</feature>
<keyword evidence="4 9" id="KW-1133">Transmembrane helix</keyword>
<dbReference type="PATRIC" id="fig|263475.3.peg.72"/>
<dbReference type="Gene3D" id="1.10.8.500">
    <property type="entry name" value="HAMP domain in histidine kinase"/>
    <property type="match status" value="1"/>
</dbReference>
<dbReference type="SUPFAM" id="SSF58104">
    <property type="entry name" value="Methyl-accepting chemotaxis protein (MCP) signaling domain"/>
    <property type="match status" value="1"/>
</dbReference>
<dbReference type="Pfam" id="PF00015">
    <property type="entry name" value="MCPsignal"/>
    <property type="match status" value="1"/>
</dbReference>
<name>A0A0M0L866_9BACL</name>
<evidence type="ECO:0000256" key="9">
    <source>
        <dbReference type="SAM" id="Phobius"/>
    </source>
</evidence>
<evidence type="ECO:0000313" key="12">
    <source>
        <dbReference type="EMBL" id="KOO47224.1"/>
    </source>
</evidence>
<keyword evidence="6 8" id="KW-0807">Transducer</keyword>
<evidence type="ECO:0000256" key="7">
    <source>
        <dbReference type="ARBA" id="ARBA00029447"/>
    </source>
</evidence>
<dbReference type="Proteomes" id="UP000036867">
    <property type="component" value="Unassembled WGS sequence"/>
</dbReference>
<dbReference type="InterPro" id="IPR004089">
    <property type="entry name" value="MCPsignal_dom"/>
</dbReference>
<dbReference type="PANTHER" id="PTHR32089:SF112">
    <property type="entry name" value="LYSOZYME-LIKE PROTEIN-RELATED"/>
    <property type="match status" value="1"/>
</dbReference>
<dbReference type="PANTHER" id="PTHR32089">
    <property type="entry name" value="METHYL-ACCEPTING CHEMOTAXIS PROTEIN MCPB"/>
    <property type="match status" value="1"/>
</dbReference>
<dbReference type="STRING" id="263475.AMD00_21370"/>
<dbReference type="PRINTS" id="PR00260">
    <property type="entry name" value="CHEMTRNSDUCR"/>
</dbReference>
<comment type="similarity">
    <text evidence="7">Belongs to the methyl-accepting chemotaxis (MCP) protein family.</text>
</comment>
<dbReference type="GO" id="GO:0004888">
    <property type="term" value="F:transmembrane signaling receptor activity"/>
    <property type="evidence" value="ECO:0007669"/>
    <property type="project" value="InterPro"/>
</dbReference>
<protein>
    <recommendedName>
        <fullName evidence="14">Chemotaxis protein</fullName>
    </recommendedName>
</protein>
<keyword evidence="3 9" id="KW-0812">Transmembrane</keyword>
<evidence type="ECO:0000256" key="2">
    <source>
        <dbReference type="ARBA" id="ARBA00022475"/>
    </source>
</evidence>
<comment type="subcellular location">
    <subcellularLocation>
        <location evidence="1">Cell membrane</location>
        <topology evidence="1">Multi-pass membrane protein</topology>
    </subcellularLocation>
</comment>
<dbReference type="OrthoDB" id="9810264at2"/>
<dbReference type="RefSeq" id="WP_053419029.1">
    <property type="nucleotide sequence ID" value="NZ_LILB01000009.1"/>
</dbReference>
<keyword evidence="5 9" id="KW-0472">Membrane</keyword>
<sequence length="579" mass="63132">MKKIKISLKRKLIILCTLLLIIPTIIIGISTYSTSKKELTASGKEELQQSTNMVIAMIALLNQEVEAGNLTLEEAQEKLRVELYGKKDADNIRPIKEEHTIRGNGFVYAVDENAVNVMDPRNEGAELMNTETEDGVFIGKELLKTGEKGGYFTYKWLNAKTNKIEGNIAYAQKEPNWGWTVAAKSFEKEFNDGASKVAITTGIIGGLAVIIGIIAAYFFSIRLTKPVIQISHELNRTASGDFSGDDVKVNTNDEIGLLTNDFNTMKSTMKELLSQINQSTEHVAASSEQLTAIAEETSKATEEITNSIQLIANGSEESTNSLQESAQSLEEVTLAIQNLAENAADVSEVGAMIMTQAQQGNLYVEQTVKQINSINQKVNESGDVLRLLDSSSNEIGEISKVITDIADQTNLLALNAAIEAARAGEHGKGFAVVAEEVRKLAEQSQRSSKQISNLIKDIQLNMSRSTESMNHVKVEVQDGLNIVSKTDTSFKEIVGELENMKEKVTDMAATVEEMSASAQEVAATVINNSHATKEASEHSQRVAATTEEQLAAMQEVSSSTKSLSNLAVELQDLVNKFKM</sequence>
<dbReference type="AlphaFoldDB" id="A0A0M0L866"/>
<dbReference type="GO" id="GO:0005886">
    <property type="term" value="C:plasma membrane"/>
    <property type="evidence" value="ECO:0007669"/>
    <property type="project" value="UniProtKB-SubCell"/>
</dbReference>
<comment type="caution">
    <text evidence="12">The sequence shown here is derived from an EMBL/GenBank/DDBJ whole genome shotgun (WGS) entry which is preliminary data.</text>
</comment>
<dbReference type="InterPro" id="IPR003660">
    <property type="entry name" value="HAMP_dom"/>
</dbReference>
<dbReference type="CDD" id="cd06225">
    <property type="entry name" value="HAMP"/>
    <property type="match status" value="1"/>
</dbReference>
<evidence type="ECO:0008006" key="14">
    <source>
        <dbReference type="Google" id="ProtNLM"/>
    </source>
</evidence>
<dbReference type="CDD" id="cd11386">
    <property type="entry name" value="MCP_signal"/>
    <property type="match status" value="1"/>
</dbReference>
<feature type="domain" description="HAMP" evidence="11">
    <location>
        <begin position="221"/>
        <end position="274"/>
    </location>
</feature>
<dbReference type="Gene3D" id="3.30.450.20">
    <property type="entry name" value="PAS domain"/>
    <property type="match status" value="1"/>
</dbReference>
<gene>
    <name evidence="12" type="ORF">AMD00_21370</name>
</gene>
<feature type="domain" description="Methyl-accepting transducer" evidence="10">
    <location>
        <begin position="293"/>
        <end position="529"/>
    </location>
</feature>
<dbReference type="InterPro" id="IPR004090">
    <property type="entry name" value="Chemotax_Me-accpt_rcpt"/>
</dbReference>
<dbReference type="GeneID" id="301138652"/>
<evidence type="ECO:0000256" key="8">
    <source>
        <dbReference type="PROSITE-ProRule" id="PRU00284"/>
    </source>
</evidence>
<evidence type="ECO:0000256" key="5">
    <source>
        <dbReference type="ARBA" id="ARBA00023136"/>
    </source>
</evidence>
<dbReference type="PROSITE" id="PS50111">
    <property type="entry name" value="CHEMOTAXIS_TRANSDUC_2"/>
    <property type="match status" value="1"/>
</dbReference>
<dbReference type="EMBL" id="LILB01000009">
    <property type="protein sequence ID" value="KOO47224.1"/>
    <property type="molecule type" value="Genomic_DNA"/>
</dbReference>
<evidence type="ECO:0000256" key="4">
    <source>
        <dbReference type="ARBA" id="ARBA00022989"/>
    </source>
</evidence>
<dbReference type="PROSITE" id="PS50885">
    <property type="entry name" value="HAMP"/>
    <property type="match status" value="1"/>
</dbReference>
<reference evidence="13" key="1">
    <citation type="submission" date="2015-08" db="EMBL/GenBank/DDBJ databases">
        <title>Fjat-10028 dsm 16317.</title>
        <authorList>
            <person name="Liu B."/>
            <person name="Wang J."/>
            <person name="Zhu Y."/>
            <person name="Liu G."/>
            <person name="Chen Q."/>
            <person name="Chen Z."/>
            <person name="Lan J."/>
            <person name="Che J."/>
            <person name="Ge C."/>
            <person name="Shi H."/>
            <person name="Pan Z."/>
            <person name="Liu X."/>
        </authorList>
    </citation>
    <scope>NUCLEOTIDE SEQUENCE [LARGE SCALE GENOMIC DNA]</scope>
    <source>
        <strain evidence="13">DSM 16317</strain>
    </source>
</reference>
<dbReference type="Pfam" id="PF00672">
    <property type="entry name" value="HAMP"/>
    <property type="match status" value="1"/>
</dbReference>
<evidence type="ECO:0000256" key="6">
    <source>
        <dbReference type="ARBA" id="ARBA00023224"/>
    </source>
</evidence>
<dbReference type="InterPro" id="IPR033480">
    <property type="entry name" value="sCache_2"/>
</dbReference>
<evidence type="ECO:0000313" key="13">
    <source>
        <dbReference type="Proteomes" id="UP000036867"/>
    </source>
</evidence>
<feature type="transmembrane region" description="Helical" evidence="9">
    <location>
        <begin position="197"/>
        <end position="219"/>
    </location>
</feature>
<dbReference type="Pfam" id="PF17200">
    <property type="entry name" value="sCache_2"/>
    <property type="match status" value="1"/>
</dbReference>
<dbReference type="GO" id="GO:0007165">
    <property type="term" value="P:signal transduction"/>
    <property type="evidence" value="ECO:0007669"/>
    <property type="project" value="UniProtKB-KW"/>
</dbReference>
<dbReference type="SMART" id="SM01049">
    <property type="entry name" value="Cache_2"/>
    <property type="match status" value="1"/>
</dbReference>
<dbReference type="Gene3D" id="1.10.287.950">
    <property type="entry name" value="Methyl-accepting chemotaxis protein"/>
    <property type="match status" value="1"/>
</dbReference>
<dbReference type="SMART" id="SM00304">
    <property type="entry name" value="HAMP"/>
    <property type="match status" value="1"/>
</dbReference>
<dbReference type="GO" id="GO:0006935">
    <property type="term" value="P:chemotaxis"/>
    <property type="evidence" value="ECO:0007669"/>
    <property type="project" value="InterPro"/>
</dbReference>
<dbReference type="SMART" id="SM00283">
    <property type="entry name" value="MA"/>
    <property type="match status" value="1"/>
</dbReference>
<proteinExistence type="inferred from homology"/>